<dbReference type="OrthoDB" id="668461at2"/>
<feature type="signal peptide" evidence="1">
    <location>
        <begin position="1"/>
        <end position="19"/>
    </location>
</feature>
<dbReference type="AlphaFoldDB" id="A0A2P8HH80"/>
<dbReference type="Proteomes" id="UP000240971">
    <property type="component" value="Unassembled WGS sequence"/>
</dbReference>
<evidence type="ECO:0000313" key="3">
    <source>
        <dbReference type="Proteomes" id="UP000240971"/>
    </source>
</evidence>
<evidence type="ECO:0000313" key="2">
    <source>
        <dbReference type="EMBL" id="PSL45594.1"/>
    </source>
</evidence>
<organism evidence="2 3">
    <name type="scientific">Chitinophaga niastensis</name>
    <dbReference type="NCBI Taxonomy" id="536980"/>
    <lineage>
        <taxon>Bacteria</taxon>
        <taxon>Pseudomonadati</taxon>
        <taxon>Bacteroidota</taxon>
        <taxon>Chitinophagia</taxon>
        <taxon>Chitinophagales</taxon>
        <taxon>Chitinophagaceae</taxon>
        <taxon>Chitinophaga</taxon>
    </lineage>
</organism>
<accession>A0A2P8HH80</accession>
<keyword evidence="1" id="KW-0732">Signal</keyword>
<name>A0A2P8HH80_CHINA</name>
<reference evidence="2 3" key="1">
    <citation type="submission" date="2018-03" db="EMBL/GenBank/DDBJ databases">
        <title>Genomic Encyclopedia of Archaeal and Bacterial Type Strains, Phase II (KMG-II): from individual species to whole genera.</title>
        <authorList>
            <person name="Goeker M."/>
        </authorList>
    </citation>
    <scope>NUCLEOTIDE SEQUENCE [LARGE SCALE GENOMIC DNA]</scope>
    <source>
        <strain evidence="2 3">DSM 24859</strain>
    </source>
</reference>
<gene>
    <name evidence="2" type="ORF">CLV51_104300</name>
</gene>
<sequence length="128" mass="13928">MKKLSFLFLFAFVTLTLSSFIPTDSNKSMSHKTVSVPSGTALGYIVDGTYVYTFFADLSKPAPQPITYIEVQKASTGQDLAVVSFSGTVLHWKFLQYQINGTATVQFYDGTTLVTKDLTGVIQGGILP</sequence>
<dbReference type="RefSeq" id="WP_106529912.1">
    <property type="nucleotide sequence ID" value="NZ_PYAW01000004.1"/>
</dbReference>
<protein>
    <submittedName>
        <fullName evidence="2">Uncharacterized protein</fullName>
    </submittedName>
</protein>
<comment type="caution">
    <text evidence="2">The sequence shown here is derived from an EMBL/GenBank/DDBJ whole genome shotgun (WGS) entry which is preliminary data.</text>
</comment>
<keyword evidence="3" id="KW-1185">Reference proteome</keyword>
<evidence type="ECO:0000256" key="1">
    <source>
        <dbReference type="SAM" id="SignalP"/>
    </source>
</evidence>
<proteinExistence type="predicted"/>
<dbReference type="EMBL" id="PYAW01000004">
    <property type="protein sequence ID" value="PSL45594.1"/>
    <property type="molecule type" value="Genomic_DNA"/>
</dbReference>
<feature type="chain" id="PRO_5015118546" evidence="1">
    <location>
        <begin position="20"/>
        <end position="128"/>
    </location>
</feature>